<organism evidence="1">
    <name type="scientific">Brugia malayi</name>
    <name type="common">Filarial nematode worm</name>
    <dbReference type="NCBI Taxonomy" id="6279"/>
    <lineage>
        <taxon>Eukaryota</taxon>
        <taxon>Metazoa</taxon>
        <taxon>Ecdysozoa</taxon>
        <taxon>Nematoda</taxon>
        <taxon>Chromadorea</taxon>
        <taxon>Rhabditida</taxon>
        <taxon>Spirurina</taxon>
        <taxon>Spiruromorpha</taxon>
        <taxon>Filarioidea</taxon>
        <taxon>Onchocercidae</taxon>
        <taxon>Brugia</taxon>
    </lineage>
</organism>
<dbReference type="EMBL" id="LN856998">
    <property type="protein sequence ID" value="CDP98666.1"/>
    <property type="molecule type" value="Genomic_DNA"/>
</dbReference>
<reference evidence="1" key="2">
    <citation type="submission" date="2012-12" db="EMBL/GenBank/DDBJ databases">
        <authorList>
            <consortium name="WormBase Consortium"/>
            <person name="Ghedin E."/>
            <person name="Paulini M."/>
        </authorList>
    </citation>
    <scope>NUCLEOTIDE SEQUENCE</scope>
    <source>
        <strain evidence="1">FR3</strain>
    </source>
</reference>
<sequence>MCSGTSLLISEINELMNAVDVVFRVFKVFQVHGALKMFRFLKDGDGDNMMLSVIMVRLKTTIMPIAFLKEVLSVAPVYTVYYTALNTIFTCYY</sequence>
<evidence type="ECO:0000313" key="1">
    <source>
        <dbReference type="EMBL" id="CDP98666.1"/>
    </source>
</evidence>
<proteinExistence type="predicted"/>
<reference evidence="1" key="1">
    <citation type="journal article" date="2007" name="Science">
        <title>Draft genome of the filarial nematode parasite Brugia malayi.</title>
        <authorList>
            <person name="Ghedin E."/>
            <person name="Wang S."/>
            <person name="Spiro D."/>
            <person name="Caler E."/>
            <person name="Zhao Q."/>
            <person name="Crabtree J."/>
            <person name="Allen J.E."/>
            <person name="Delcher A.L."/>
            <person name="Guiliano D.B."/>
            <person name="Miranda-Saavedra D."/>
            <person name="Angiuoli S.V."/>
            <person name="Creasy T."/>
            <person name="Amedeo P."/>
            <person name="Haas B."/>
            <person name="El-Sayed N.M."/>
            <person name="Wortman J.R."/>
            <person name="Feldblyum T."/>
            <person name="Tallon L."/>
            <person name="Schatz M."/>
            <person name="Shumway M."/>
            <person name="Koo H."/>
            <person name="Salzberg S.L."/>
            <person name="Schobel S."/>
            <person name="Pertea M."/>
            <person name="Pop M."/>
            <person name="White O."/>
            <person name="Barton G.J."/>
            <person name="Carlow C.K."/>
            <person name="Crawford M.J."/>
            <person name="Daub J."/>
            <person name="Dimmic M.W."/>
            <person name="Estes C.F."/>
            <person name="Foster J.M."/>
            <person name="Ganatra M."/>
            <person name="Gregory W.F."/>
            <person name="Johnson N.M."/>
            <person name="Jin J."/>
            <person name="Komuniecki R."/>
            <person name="Korf I."/>
            <person name="Kumar S."/>
            <person name="Laney S."/>
            <person name="Li B.W."/>
            <person name="Li W."/>
            <person name="Lindblom T.H."/>
            <person name="Lustigman S."/>
            <person name="Ma D."/>
            <person name="Maina C.V."/>
            <person name="Martin D.M."/>
            <person name="McCarter J.P."/>
            <person name="McReynolds L."/>
            <person name="Mitreva M."/>
            <person name="Nutman T.B."/>
            <person name="Parkinson J."/>
            <person name="Peregrin-Alvarez J.M."/>
            <person name="Poole C."/>
            <person name="Ren Q."/>
            <person name="Saunders L."/>
            <person name="Sluder A.E."/>
            <person name="Smith K."/>
            <person name="Stanke M."/>
            <person name="Unnasch T.R."/>
            <person name="Ware J."/>
            <person name="Wei A.D."/>
            <person name="Weil G."/>
            <person name="Williams D.J."/>
            <person name="Zhang Y."/>
            <person name="Williams S.A."/>
            <person name="Fraser-Liggett C."/>
            <person name="Slatko B."/>
            <person name="Blaxter M.L."/>
            <person name="Scott A.L."/>
        </authorList>
    </citation>
    <scope>NUCLEOTIDE SEQUENCE</scope>
    <source>
        <strain evidence="1">FR3</strain>
    </source>
</reference>
<dbReference type="AlphaFoldDB" id="A0A1I9G3V4"/>
<gene>
    <name evidence="1" type="primary">Bm1443</name>
    <name evidence="1" type="ORF">BM_Bm1443</name>
</gene>
<protein>
    <submittedName>
        <fullName evidence="1">Bm1443</fullName>
    </submittedName>
</protein>
<name>A0A1I9G3V4_BRUMA</name>
<accession>A0A1I9G3V4</accession>